<gene>
    <name evidence="2" type="ORF">SAMN05216229_1033</name>
</gene>
<dbReference type="RefSeq" id="WP_092428663.1">
    <property type="nucleotide sequence ID" value="NZ_FOXM01000003.1"/>
</dbReference>
<protein>
    <submittedName>
        <fullName evidence="2">Cu(I)/Ag(I) efflux system protein CusF</fullName>
    </submittedName>
</protein>
<feature type="chain" id="PRO_5017444642" evidence="1">
    <location>
        <begin position="20"/>
        <end position="119"/>
    </location>
</feature>
<dbReference type="AlphaFoldDB" id="A0A1I5QUF2"/>
<organism evidence="2 3">
    <name type="scientific">Geopseudomonas sagittaria</name>
    <dbReference type="NCBI Taxonomy" id="1135990"/>
    <lineage>
        <taxon>Bacteria</taxon>
        <taxon>Pseudomonadati</taxon>
        <taxon>Pseudomonadota</taxon>
        <taxon>Gammaproteobacteria</taxon>
        <taxon>Pseudomonadales</taxon>
        <taxon>Pseudomonadaceae</taxon>
        <taxon>Geopseudomonas</taxon>
    </lineage>
</organism>
<dbReference type="Proteomes" id="UP000243084">
    <property type="component" value="Unassembled WGS sequence"/>
</dbReference>
<evidence type="ECO:0000313" key="3">
    <source>
        <dbReference type="Proteomes" id="UP000243084"/>
    </source>
</evidence>
<dbReference type="Gene3D" id="2.40.50.320">
    <property type="entry name" value="Copper binding periplasmic protein CusF"/>
    <property type="match status" value="1"/>
</dbReference>
<dbReference type="InterPro" id="IPR042230">
    <property type="entry name" value="CusF_sf"/>
</dbReference>
<reference evidence="3" key="1">
    <citation type="submission" date="2016-10" db="EMBL/GenBank/DDBJ databases">
        <authorList>
            <person name="Varghese N."/>
            <person name="Submissions S."/>
        </authorList>
    </citation>
    <scope>NUCLEOTIDE SEQUENCE [LARGE SCALE GENOMIC DNA]</scope>
    <source>
        <strain evidence="3">JCM 18195</strain>
    </source>
</reference>
<dbReference type="InterPro" id="IPR021647">
    <property type="entry name" value="CusF_Ec"/>
</dbReference>
<keyword evidence="3" id="KW-1185">Reference proteome</keyword>
<evidence type="ECO:0000313" key="2">
    <source>
        <dbReference type="EMBL" id="SFP49885.1"/>
    </source>
</evidence>
<evidence type="ECO:0000256" key="1">
    <source>
        <dbReference type="SAM" id="SignalP"/>
    </source>
</evidence>
<proteinExistence type="predicted"/>
<dbReference type="Pfam" id="PF11604">
    <property type="entry name" value="CusF_Ec"/>
    <property type="match status" value="1"/>
</dbReference>
<name>A0A1I5QUF2_9GAMM</name>
<sequence>MKYVLATILTTTLVQTAAAADLQDKPMDRMPMGQPMPMEQPASVAPTAKASGTIKAIDAGKGTVTLAHGPVPSLQWPPMTMGFAATPEQLKGLKVGDQVNFEFQSQGMTARIVSIRKAD</sequence>
<dbReference type="EMBL" id="FOXM01000003">
    <property type="protein sequence ID" value="SFP49885.1"/>
    <property type="molecule type" value="Genomic_DNA"/>
</dbReference>
<keyword evidence="1" id="KW-0732">Signal</keyword>
<accession>A0A1I5QUF2</accession>
<dbReference type="OrthoDB" id="5771277at2"/>
<feature type="signal peptide" evidence="1">
    <location>
        <begin position="1"/>
        <end position="19"/>
    </location>
</feature>